<dbReference type="AlphaFoldDB" id="A0A6C0F6H4"/>
<organism evidence="1">
    <name type="scientific">viral metagenome</name>
    <dbReference type="NCBI Taxonomy" id="1070528"/>
    <lineage>
        <taxon>unclassified sequences</taxon>
        <taxon>metagenomes</taxon>
        <taxon>organismal metagenomes</taxon>
    </lineage>
</organism>
<sequence length="61" mass="7248">MDEILCMQAEYIVKRIREVCIEDNDEMHNHPPTTELVKDCKYCKKYGNNFAKLLEKSKNVK</sequence>
<protein>
    <submittedName>
        <fullName evidence="1">Uncharacterized protein</fullName>
    </submittedName>
</protein>
<dbReference type="EMBL" id="MN738791">
    <property type="protein sequence ID" value="QHT37258.1"/>
    <property type="molecule type" value="Genomic_DNA"/>
</dbReference>
<evidence type="ECO:0000313" key="1">
    <source>
        <dbReference type="EMBL" id="QHT37258.1"/>
    </source>
</evidence>
<accession>A0A6C0F6H4</accession>
<name>A0A6C0F6H4_9ZZZZ</name>
<reference evidence="1" key="1">
    <citation type="journal article" date="2020" name="Nature">
        <title>Giant virus diversity and host interactions through global metagenomics.</title>
        <authorList>
            <person name="Schulz F."/>
            <person name="Roux S."/>
            <person name="Paez-Espino D."/>
            <person name="Jungbluth S."/>
            <person name="Walsh D.A."/>
            <person name="Denef V.J."/>
            <person name="McMahon K.D."/>
            <person name="Konstantinidis K.T."/>
            <person name="Eloe-Fadrosh E.A."/>
            <person name="Kyrpides N.C."/>
            <person name="Woyke T."/>
        </authorList>
    </citation>
    <scope>NUCLEOTIDE SEQUENCE</scope>
    <source>
        <strain evidence="1">GVMAG-S-ERX555967-131</strain>
    </source>
</reference>
<proteinExistence type="predicted"/>